<dbReference type="RefSeq" id="WP_012753697.1">
    <property type="nucleotide sequence ID" value="NC_012811.1"/>
</dbReference>
<dbReference type="HOGENOM" id="CLU_1862828_0_0_5"/>
<dbReference type="EMBL" id="CP001511">
    <property type="protein sequence ID" value="ACS43217.1"/>
    <property type="molecule type" value="Genomic_DNA"/>
</dbReference>
<keyword evidence="2" id="KW-1185">Reference proteome</keyword>
<evidence type="ECO:0000313" key="2">
    <source>
        <dbReference type="Proteomes" id="UP000009081"/>
    </source>
</evidence>
<dbReference type="AlphaFoldDB" id="C5B435"/>
<protein>
    <submittedName>
        <fullName evidence="1">Uncharacterized protein</fullName>
    </submittedName>
</protein>
<sequence>MDRHSWAACIEDDDTIAPDADLCAREGWAVFNEDSFEARIEKIDVAGTLPHDAAAWDICCRKAVDGSEYHVAALEHVRRNNEEHFARIEEHIRDTPVDYLKRPQSDFDTVLAAVNQYAFSMMRHIVDSAENASGPRP</sequence>
<evidence type="ECO:0000313" key="1">
    <source>
        <dbReference type="EMBL" id="ACS43217.1"/>
    </source>
</evidence>
<dbReference type="Proteomes" id="UP000009081">
    <property type="component" value="Plasmid megaplasmid"/>
</dbReference>
<name>C5B435_METEA</name>
<gene>
    <name evidence="1" type="ordered locus">MexAM1_META2p0349</name>
</gene>
<keyword evidence="1" id="KW-0614">Plasmid</keyword>
<dbReference type="KEGG" id="mea:Mex_2p0349"/>
<geneLocation type="plasmid" evidence="1 2">
    <name>megaplasmid</name>
</geneLocation>
<proteinExistence type="predicted"/>
<reference evidence="1 2" key="1">
    <citation type="journal article" date="2009" name="PLoS ONE">
        <title>Methylobacterium genome sequences: a reference blueprint to investigate microbial metabolism of C1 compounds from natural and industrial sources.</title>
        <authorList>
            <person name="Vuilleumier S."/>
            <person name="Chistoserdova L."/>
            <person name="Lee M.-C."/>
            <person name="Bringel F."/>
            <person name="Lajus A."/>
            <person name="Zhou Y."/>
            <person name="Gourion B."/>
            <person name="Barbe V."/>
            <person name="Chang J."/>
            <person name="Cruveiller S."/>
            <person name="Dossat C."/>
            <person name="Gillett W."/>
            <person name="Gruffaz C."/>
            <person name="Haugen E."/>
            <person name="Hourcade E."/>
            <person name="Levy R."/>
            <person name="Mangenot S."/>
            <person name="Muller E."/>
            <person name="Nadalig T."/>
            <person name="Pagni M."/>
            <person name="Penny C."/>
            <person name="Peyraud R."/>
            <person name="Robinson D.G."/>
            <person name="Roche D."/>
            <person name="Rouy Z."/>
            <person name="Saenampechek C."/>
            <person name="Salvignol G."/>
            <person name="Vallenet D."/>
            <person name="Wu Z."/>
            <person name="Marx C.J."/>
            <person name="Vorholt J.A."/>
            <person name="Olson M.V."/>
            <person name="Kaul R."/>
            <person name="Weissenbach J."/>
            <person name="Medigue C."/>
            <person name="Lidstrom M.E."/>
        </authorList>
    </citation>
    <scope>NUCLEOTIDE SEQUENCE [LARGE SCALE GENOMIC DNA]</scope>
    <source>
        <strain evidence="2">ATCC 14718 / DSM 1338 / JCM 2805 / NCIMB 9133 / AM1</strain>
    </source>
</reference>
<organism evidence="1 2">
    <name type="scientific">Methylorubrum extorquens (strain ATCC 14718 / DSM 1338 / JCM 2805 / NCIMB 9133 / AM1)</name>
    <name type="common">Methylobacterium extorquens</name>
    <dbReference type="NCBI Taxonomy" id="272630"/>
    <lineage>
        <taxon>Bacteria</taxon>
        <taxon>Pseudomonadati</taxon>
        <taxon>Pseudomonadota</taxon>
        <taxon>Alphaproteobacteria</taxon>
        <taxon>Hyphomicrobiales</taxon>
        <taxon>Methylobacteriaceae</taxon>
        <taxon>Methylorubrum</taxon>
    </lineage>
</organism>
<accession>C5B435</accession>